<organism evidence="1">
    <name type="scientific">Oryza glumipatula</name>
    <dbReference type="NCBI Taxonomy" id="40148"/>
    <lineage>
        <taxon>Eukaryota</taxon>
        <taxon>Viridiplantae</taxon>
        <taxon>Streptophyta</taxon>
        <taxon>Embryophyta</taxon>
        <taxon>Tracheophyta</taxon>
        <taxon>Spermatophyta</taxon>
        <taxon>Magnoliopsida</taxon>
        <taxon>Liliopsida</taxon>
        <taxon>Poales</taxon>
        <taxon>Poaceae</taxon>
        <taxon>BOP clade</taxon>
        <taxon>Oryzoideae</taxon>
        <taxon>Oryzeae</taxon>
        <taxon>Oryzinae</taxon>
        <taxon>Oryza</taxon>
    </lineage>
</organism>
<dbReference type="EnsemblPlants" id="OGLUM09G03900.1">
    <property type="protein sequence ID" value="OGLUM09G03900.1"/>
    <property type="gene ID" value="OGLUM09G03900"/>
</dbReference>
<dbReference type="HOGENOM" id="CLU_133489_0_0_1"/>
<dbReference type="AlphaFoldDB" id="A0A0E0B0L0"/>
<dbReference type="Proteomes" id="UP000026961">
    <property type="component" value="Chromosome 9"/>
</dbReference>
<dbReference type="Gramene" id="OGLUM09G03900.1">
    <property type="protein sequence ID" value="OGLUM09G03900.1"/>
    <property type="gene ID" value="OGLUM09G03900"/>
</dbReference>
<reference evidence="1" key="2">
    <citation type="submission" date="2018-05" db="EMBL/GenBank/DDBJ databases">
        <title>OgluRS3 (Oryza glumaepatula Reference Sequence Version 3).</title>
        <authorList>
            <person name="Zhang J."/>
            <person name="Kudrna D."/>
            <person name="Lee S."/>
            <person name="Talag J."/>
            <person name="Welchert J."/>
            <person name="Wing R.A."/>
        </authorList>
    </citation>
    <scope>NUCLEOTIDE SEQUENCE [LARGE SCALE GENOMIC DNA]</scope>
</reference>
<evidence type="ECO:0000313" key="2">
    <source>
        <dbReference type="Proteomes" id="UP000026961"/>
    </source>
</evidence>
<evidence type="ECO:0000313" key="1">
    <source>
        <dbReference type="EnsemblPlants" id="OGLUM09G03900.1"/>
    </source>
</evidence>
<keyword evidence="2" id="KW-1185">Reference proteome</keyword>
<accession>A0A0E0B0L0</accession>
<proteinExistence type="predicted"/>
<reference evidence="1" key="1">
    <citation type="submission" date="2015-04" db="UniProtKB">
        <authorList>
            <consortium name="EnsemblPlants"/>
        </authorList>
    </citation>
    <scope>IDENTIFICATION</scope>
</reference>
<sequence length="171" mass="18643">MRLAWWAGVLRRPSLGGSVTYGAWGWPAMMTPEVEACNRDNVWAMLACGVKRKMASGRLRYSSVDVLTESLLLKLHSDSLGEALAWWRVVLTMEKDLSSLSPFVPPTILRQRLGAYAQLFLVGVGGAPIALSLVQCSRSCLAVSGLVLVPSSIVWDSDISVCGDDAFFSFF</sequence>
<protein>
    <submittedName>
        <fullName evidence="1">Uncharacterized protein</fullName>
    </submittedName>
</protein>
<name>A0A0E0B0L0_9ORYZ</name>